<dbReference type="GO" id="GO:0009055">
    <property type="term" value="F:electron transfer activity"/>
    <property type="evidence" value="ECO:0007669"/>
    <property type="project" value="InterPro"/>
</dbReference>
<feature type="binding site" description="axial binding residue" evidence="12">
    <location>
        <position position="635"/>
    </location>
    <ligand>
        <name>heme c</name>
        <dbReference type="ChEBI" id="CHEBI:61717"/>
    </ligand>
    <ligandPart>
        <name>Fe</name>
        <dbReference type="ChEBI" id="CHEBI:18248"/>
    </ligandPart>
</feature>
<dbReference type="GO" id="GO:0005509">
    <property type="term" value="F:calcium ion binding"/>
    <property type="evidence" value="ECO:0007669"/>
    <property type="project" value="InterPro"/>
</dbReference>
<dbReference type="PANTHER" id="PTHR32303">
    <property type="entry name" value="QUINOPROTEIN ALCOHOL DEHYDROGENASE (CYTOCHROME C)"/>
    <property type="match status" value="1"/>
</dbReference>
<comment type="cofactor">
    <cofactor evidence="12">
        <name>Ca(2+)</name>
        <dbReference type="ChEBI" id="CHEBI:29108"/>
    </cofactor>
    <text evidence="12">Binds 1 Ca(2+) ion per subunit.</text>
</comment>
<dbReference type="InterPro" id="IPR002372">
    <property type="entry name" value="PQQ_rpt_dom"/>
</dbReference>
<evidence type="ECO:0000256" key="7">
    <source>
        <dbReference type="ARBA" id="ARBA00023002"/>
    </source>
</evidence>
<keyword evidence="5 12" id="KW-0106">Calcium</keyword>
<feature type="binding site" evidence="12">
    <location>
        <position position="280"/>
    </location>
    <ligand>
        <name>Ca(2+)</name>
        <dbReference type="ChEBI" id="CHEBI:29108"/>
    </ligand>
</feature>
<dbReference type="InterPro" id="IPR011047">
    <property type="entry name" value="Quinoprotein_ADH-like_sf"/>
</dbReference>
<dbReference type="SUPFAM" id="SSF50998">
    <property type="entry name" value="Quinoprotein alcohol dehydrogenase-like"/>
    <property type="match status" value="1"/>
</dbReference>
<feature type="binding site" evidence="11">
    <location>
        <position position="186"/>
    </location>
    <ligand>
        <name>pyrroloquinoline quinone</name>
        <dbReference type="ChEBI" id="CHEBI:58442"/>
    </ligand>
</feature>
<dbReference type="GO" id="GO:0016614">
    <property type="term" value="F:oxidoreductase activity, acting on CH-OH group of donors"/>
    <property type="evidence" value="ECO:0007669"/>
    <property type="project" value="InterPro"/>
</dbReference>
<protein>
    <submittedName>
        <fullName evidence="15">PQQ-dependent dehydrogenase, methanol/ethanol family</fullName>
        <ecNumber evidence="15">1.1.2.-</ecNumber>
    </submittedName>
</protein>
<evidence type="ECO:0000256" key="6">
    <source>
        <dbReference type="ARBA" id="ARBA00022891"/>
    </source>
</evidence>
<feature type="binding site" description="covalent" evidence="11">
    <location>
        <position position="631"/>
    </location>
    <ligand>
        <name>heme c</name>
        <dbReference type="ChEBI" id="CHEBI:61717"/>
    </ligand>
</feature>
<dbReference type="RefSeq" id="WP_160673325.1">
    <property type="nucleotide sequence ID" value="NZ_WTYN01000001.1"/>
</dbReference>
<keyword evidence="8 12" id="KW-0408">Iron</keyword>
<dbReference type="CDD" id="cd10279">
    <property type="entry name" value="PQQ_ADH_II"/>
    <property type="match status" value="1"/>
</dbReference>
<feature type="active site" description="Proton acceptor" evidence="10">
    <location>
        <position position="326"/>
    </location>
</feature>
<feature type="binding site" evidence="12">
    <location>
        <position position="204"/>
    </location>
    <ligand>
        <name>Ca(2+)</name>
        <dbReference type="ChEBI" id="CHEBI:29108"/>
    </ligand>
</feature>
<evidence type="ECO:0000313" key="16">
    <source>
        <dbReference type="Proteomes" id="UP000445582"/>
    </source>
</evidence>
<evidence type="ECO:0000256" key="11">
    <source>
        <dbReference type="PIRSR" id="PIRSR617512-2"/>
    </source>
</evidence>
<reference evidence="15 16" key="1">
    <citation type="submission" date="2019-12" db="EMBL/GenBank/DDBJ databases">
        <title>Genomic-based taxomic classification of the family Erythrobacteraceae.</title>
        <authorList>
            <person name="Xu L."/>
        </authorList>
    </citation>
    <scope>NUCLEOTIDE SEQUENCE [LARGE SCALE GENOMIC DNA]</scope>
    <source>
        <strain evidence="15 16">MCCC 1A09965</strain>
    </source>
</reference>
<dbReference type="InterPro" id="IPR018391">
    <property type="entry name" value="PQQ_b-propeller_rpt"/>
</dbReference>
<dbReference type="InterPro" id="IPR009056">
    <property type="entry name" value="Cyt_c-like_dom"/>
</dbReference>
<dbReference type="EC" id="1.1.2.-" evidence="15"/>
<dbReference type="GO" id="GO:0016020">
    <property type="term" value="C:membrane"/>
    <property type="evidence" value="ECO:0007669"/>
    <property type="project" value="InterPro"/>
</dbReference>
<dbReference type="GO" id="GO:0020037">
    <property type="term" value="F:heme binding"/>
    <property type="evidence" value="ECO:0007669"/>
    <property type="project" value="InterPro"/>
</dbReference>
<dbReference type="Gene3D" id="1.10.760.10">
    <property type="entry name" value="Cytochrome c-like domain"/>
    <property type="match status" value="1"/>
</dbReference>
<keyword evidence="7 15" id="KW-0560">Oxidoreductase</keyword>
<dbReference type="Pfam" id="PF01011">
    <property type="entry name" value="PQQ"/>
    <property type="match status" value="2"/>
</dbReference>
<name>A0A844YFS5_9SPHN</name>
<evidence type="ECO:0000256" key="12">
    <source>
        <dbReference type="PIRSR" id="PIRSR617512-3"/>
    </source>
</evidence>
<sequence length="711" mass="75755">MRFIGLAAAAALALAGCSDTNDNAGGSRSALASEGVTDALIAAGNGDEWLTYGGDYDERRFSPLDQINDGNVAQLGLAWSADLDTARGQEATPLMHDGTLYITTAWSMVKAYDAKTGALKWAYDPQVPRSKLVEVCCDAVNRGVALYGDKVYVATLDGRLVALDQDTGSVVWDKLTIPEGSQMAITGAPRIAKGMVLIGSAGAEYFTRGYLAAFDAQTGEELWRFHTVPGDPSKPQEAKHLDAAVKTWSGDFWKRGGGGTVWDSITYDPTTDLVYFGTANAEPWNPAHRNTDGAGDSLYTASIVAVRPDTGEYVWHFQETPEDRWDFDSNQQITVTELSIGGKQRRVVMHAPKNGFFYVLDAQSGKFISGKPFVDGINWASGLDPVTGKPNVNPEAKYEITGKPFVGVPGAVGAHSWTPMSYSPLTGLVYIPTNNTPQYYMGDPDWEPGETGFQLGLDVSGGDIPADKAVRDATKAALNGALVAFDPVAGKIRWKVEQSSPTNGGTLATAGNLVFQGTSTGQFKAFTADTGQELWSFPTQTGVLAAPMTYAIDGEQYVAVLVGWGGVWDVSAGKLGGGITPNVSRLLVFKLGASGKLPPLKATPELVLDPPAPSGSPQQIALGQKLYANSCSVCHGISAVAGSLNPDLRHSSTLGKKDLWQQVVHDGILAENGMVAWNKQFSREQIEAIRLYVLKRANEDKALEKGSGKAT</sequence>
<proteinExistence type="inferred from homology"/>
<dbReference type="Pfam" id="PF13442">
    <property type="entry name" value="Cytochrome_CBB3"/>
    <property type="match status" value="1"/>
</dbReference>
<feature type="binding site" evidence="11">
    <location>
        <begin position="202"/>
        <end position="203"/>
    </location>
    <ligand>
        <name>pyrroloquinoline quinone</name>
        <dbReference type="ChEBI" id="CHEBI:58442"/>
    </ligand>
</feature>
<feature type="domain" description="Cytochrome c" evidence="14">
    <location>
        <begin position="618"/>
        <end position="697"/>
    </location>
</feature>
<dbReference type="AlphaFoldDB" id="A0A844YFS5"/>
<keyword evidence="6 11" id="KW-0634">PQQ</keyword>
<feature type="binding site" description="covalent" evidence="11">
    <location>
        <position position="634"/>
    </location>
    <ligand>
        <name>heme c</name>
        <dbReference type="ChEBI" id="CHEBI:61717"/>
    </ligand>
</feature>
<evidence type="ECO:0000256" key="4">
    <source>
        <dbReference type="ARBA" id="ARBA00022729"/>
    </source>
</evidence>
<evidence type="ECO:0000313" key="15">
    <source>
        <dbReference type="EMBL" id="MXO62792.1"/>
    </source>
</evidence>
<keyword evidence="3 12" id="KW-0479">Metal-binding</keyword>
<dbReference type="InterPro" id="IPR017512">
    <property type="entry name" value="PQQ_MeOH/EtOH_DH"/>
</dbReference>
<accession>A0A844YFS5</accession>
<dbReference type="PROSITE" id="PS51257">
    <property type="entry name" value="PROKAR_LIPOPROTEIN"/>
    <property type="match status" value="1"/>
</dbReference>
<comment type="cofactor">
    <cofactor evidence="11">
        <name>heme c</name>
        <dbReference type="ChEBI" id="CHEBI:61717"/>
    </cofactor>
    <text evidence="11">Binds 1 heme c group per subunit.</text>
</comment>
<feature type="binding site" evidence="11">
    <location>
        <position position="90"/>
    </location>
    <ligand>
        <name>pyrroloquinoline quinone</name>
        <dbReference type="ChEBI" id="CHEBI:58442"/>
    </ligand>
</feature>
<keyword evidence="2 11" id="KW-0349">Heme</keyword>
<feature type="binding site" description="axial binding residue" evidence="12">
    <location>
        <position position="674"/>
    </location>
    <ligand>
        <name>heme c</name>
        <dbReference type="ChEBI" id="CHEBI:61717"/>
    </ligand>
    <ligandPart>
        <name>Fe</name>
        <dbReference type="ChEBI" id="CHEBI:18248"/>
    </ligandPart>
</feature>
<dbReference type="Proteomes" id="UP000445582">
    <property type="component" value="Unassembled WGS sequence"/>
</dbReference>
<feature type="binding site" evidence="11">
    <location>
        <position position="353"/>
    </location>
    <ligand>
        <name>pyrroloquinoline quinone</name>
        <dbReference type="ChEBI" id="CHEBI:58442"/>
    </ligand>
</feature>
<evidence type="ECO:0000259" key="14">
    <source>
        <dbReference type="PROSITE" id="PS51007"/>
    </source>
</evidence>
<gene>
    <name evidence="15" type="ORF">GRI48_07210</name>
</gene>
<dbReference type="SMART" id="SM00564">
    <property type="entry name" value="PQQ"/>
    <property type="match status" value="5"/>
</dbReference>
<feature type="binding site" evidence="12">
    <location>
        <position position="326"/>
    </location>
    <ligand>
        <name>Ca(2+)</name>
        <dbReference type="ChEBI" id="CHEBI:29108"/>
    </ligand>
</feature>
<dbReference type="OrthoDB" id="9794322at2"/>
<evidence type="ECO:0000256" key="8">
    <source>
        <dbReference type="ARBA" id="ARBA00023004"/>
    </source>
</evidence>
<evidence type="ECO:0000256" key="10">
    <source>
        <dbReference type="PIRSR" id="PIRSR617512-1"/>
    </source>
</evidence>
<evidence type="ECO:0000256" key="9">
    <source>
        <dbReference type="ARBA" id="ARBA00023157"/>
    </source>
</evidence>
<evidence type="ECO:0000256" key="2">
    <source>
        <dbReference type="ARBA" id="ARBA00022617"/>
    </source>
</evidence>
<dbReference type="PROSITE" id="PS51007">
    <property type="entry name" value="CYTC"/>
    <property type="match status" value="1"/>
</dbReference>
<organism evidence="15 16">
    <name type="scientific">Qipengyuania oceanensis</name>
    <dbReference type="NCBI Taxonomy" id="1463597"/>
    <lineage>
        <taxon>Bacteria</taxon>
        <taxon>Pseudomonadati</taxon>
        <taxon>Pseudomonadota</taxon>
        <taxon>Alphaproteobacteria</taxon>
        <taxon>Sphingomonadales</taxon>
        <taxon>Erythrobacteraceae</taxon>
        <taxon>Qipengyuania</taxon>
    </lineage>
</organism>
<keyword evidence="4" id="KW-0732">Signal</keyword>
<feature type="binding site" evidence="11">
    <location>
        <position position="567"/>
    </location>
    <ligand>
        <name>pyrroloquinoline quinone</name>
        <dbReference type="ChEBI" id="CHEBI:58442"/>
    </ligand>
</feature>
<dbReference type="EMBL" id="WTYN01000001">
    <property type="protein sequence ID" value="MXO62792.1"/>
    <property type="molecule type" value="Genomic_DNA"/>
</dbReference>
<evidence type="ECO:0000256" key="1">
    <source>
        <dbReference type="ARBA" id="ARBA00008156"/>
    </source>
</evidence>
<dbReference type="InterPro" id="IPR036909">
    <property type="entry name" value="Cyt_c-like_dom_sf"/>
</dbReference>
<feature type="disulfide bond" evidence="13">
    <location>
        <begin position="136"/>
        <end position="137"/>
    </location>
</feature>
<keyword evidence="9 13" id="KW-1015">Disulfide bond</keyword>
<feature type="binding site" evidence="11">
    <location>
        <position position="142"/>
    </location>
    <ligand>
        <name>pyrroloquinoline quinone</name>
        <dbReference type="ChEBI" id="CHEBI:58442"/>
    </ligand>
</feature>
<dbReference type="SUPFAM" id="SSF46626">
    <property type="entry name" value="Cytochrome c"/>
    <property type="match status" value="1"/>
</dbReference>
<feature type="binding site" evidence="11">
    <location>
        <position position="260"/>
    </location>
    <ligand>
        <name>pyrroloquinoline quinone</name>
        <dbReference type="ChEBI" id="CHEBI:58442"/>
    </ligand>
</feature>
<keyword evidence="16" id="KW-1185">Reference proteome</keyword>
<comment type="similarity">
    <text evidence="1">Belongs to the bacterial PQQ dehydrogenase family.</text>
</comment>
<evidence type="ECO:0000256" key="3">
    <source>
        <dbReference type="ARBA" id="ARBA00022723"/>
    </source>
</evidence>
<dbReference type="Gene3D" id="2.140.10.10">
    <property type="entry name" value="Quinoprotein alcohol dehydrogenase-like superfamily"/>
    <property type="match status" value="1"/>
</dbReference>
<comment type="cofactor">
    <cofactor evidence="11">
        <name>pyrroloquinoline quinone</name>
        <dbReference type="ChEBI" id="CHEBI:58442"/>
    </cofactor>
    <text evidence="11">Binds 1 PQQ group per subunit.</text>
</comment>
<comment type="caution">
    <text evidence="15">The sequence shown here is derived from an EMBL/GenBank/DDBJ whole genome shotgun (WGS) entry which is preliminary data.</text>
</comment>
<evidence type="ECO:0000256" key="5">
    <source>
        <dbReference type="ARBA" id="ARBA00022837"/>
    </source>
</evidence>
<evidence type="ECO:0000256" key="13">
    <source>
        <dbReference type="PIRSR" id="PIRSR617512-4"/>
    </source>
</evidence>
<dbReference type="NCBIfam" id="TIGR03075">
    <property type="entry name" value="PQQ_enz_alc_DH"/>
    <property type="match status" value="1"/>
</dbReference>